<reference evidence="3" key="1">
    <citation type="submission" date="2020-03" db="EMBL/GenBank/DDBJ databases">
        <title>Draft Genome Sequence of Cylindrodendrum hubeiense.</title>
        <authorList>
            <person name="Buettner E."/>
            <person name="Kellner H."/>
        </authorList>
    </citation>
    <scope>NUCLEOTIDE SEQUENCE</scope>
    <source>
        <strain evidence="3">IHI 201604</strain>
    </source>
</reference>
<evidence type="ECO:0000256" key="1">
    <source>
        <dbReference type="SAM" id="MobiDB-lite"/>
    </source>
</evidence>
<accession>A0A9P5LA53</accession>
<dbReference type="AlphaFoldDB" id="A0A9P5LA53"/>
<dbReference type="InterPro" id="IPR029052">
    <property type="entry name" value="Metallo-depent_PP-like"/>
</dbReference>
<dbReference type="PANTHER" id="PTHR32440:SF0">
    <property type="entry name" value="PHOSPHATASE DCR2-RELATED"/>
    <property type="match status" value="1"/>
</dbReference>
<evidence type="ECO:0000259" key="2">
    <source>
        <dbReference type="Pfam" id="PF00149"/>
    </source>
</evidence>
<feature type="compositionally biased region" description="Low complexity" evidence="1">
    <location>
        <begin position="558"/>
        <end position="567"/>
    </location>
</feature>
<dbReference type="OrthoDB" id="783096at2759"/>
<dbReference type="FunFam" id="3.60.21.10:FF:000054">
    <property type="entry name" value="DCR2p Phosphoesterase"/>
    <property type="match status" value="1"/>
</dbReference>
<dbReference type="InterPro" id="IPR004843">
    <property type="entry name" value="Calcineurin-like_PHP"/>
</dbReference>
<dbReference type="Gene3D" id="3.60.21.10">
    <property type="match status" value="1"/>
</dbReference>
<dbReference type="CDD" id="cd07383">
    <property type="entry name" value="MPP_Dcr2"/>
    <property type="match status" value="1"/>
</dbReference>
<dbReference type="SUPFAM" id="SSF56300">
    <property type="entry name" value="Metallo-dependent phosphatases"/>
    <property type="match status" value="1"/>
</dbReference>
<comment type="caution">
    <text evidence="3">The sequence shown here is derived from an EMBL/GenBank/DDBJ whole genome shotgun (WGS) entry which is preliminary data.</text>
</comment>
<dbReference type="PANTHER" id="PTHR32440">
    <property type="entry name" value="PHOSPHATASE DCR2-RELATED-RELATED"/>
    <property type="match status" value="1"/>
</dbReference>
<evidence type="ECO:0000313" key="3">
    <source>
        <dbReference type="EMBL" id="KAF7548235.1"/>
    </source>
</evidence>
<dbReference type="EMBL" id="JAANBB010000154">
    <property type="protein sequence ID" value="KAF7548235.1"/>
    <property type="molecule type" value="Genomic_DNA"/>
</dbReference>
<evidence type="ECO:0000313" key="4">
    <source>
        <dbReference type="Proteomes" id="UP000722485"/>
    </source>
</evidence>
<feature type="domain" description="Calcineurin-like phosphoesterase" evidence="2">
    <location>
        <begin position="216"/>
        <end position="464"/>
    </location>
</feature>
<feature type="region of interest" description="Disordered" evidence="1">
    <location>
        <begin position="542"/>
        <end position="567"/>
    </location>
</feature>
<keyword evidence="4" id="KW-1185">Reference proteome</keyword>
<protein>
    <recommendedName>
        <fullName evidence="2">Calcineurin-like phosphoesterase domain-containing protein</fullName>
    </recommendedName>
</protein>
<name>A0A9P5LA53_9HYPO</name>
<dbReference type="GO" id="GO:0004721">
    <property type="term" value="F:phosphoprotein phosphatase activity"/>
    <property type="evidence" value="ECO:0007669"/>
    <property type="project" value="TreeGrafter"/>
</dbReference>
<sequence length="567" mass="62978">MMTRRMVRAIVQLASAATFTFLVVFLLDRNYRVLPNAIHGYMPSHHPGLVITDVTVATCSSLNLFSSCDLDPKKWHRLDKDLYLGKTWISTAYIFVSRKHEEELTEDDKVVVDVSVGRLQPAPKGESDERWEKRPNGLWIKRSAKPKASDSNQAVTELDVLFGDDAVEARDGWAITGTPLLLKTGGHLPCVQLSVRQGPHREIKKPVPRIGQHGRFKILQIGDLHLSTGVGKCREPVPDSYNGGHCDADPRTLDFVARILDEEKPDFVVLSGDQVNGDTAPDAPTAIYKWASLLVERKLPYAAIFGNHDDEKTMSREAQMALMESLPYSLSAAGPADIDGVGNYYVEILARGKSDHSALTIYFFDTHAYSSDERKYPGYDWVKPNQIEWFKKTAASLKKNHQQYTHRHMDIAFIHIPMTEYADPALPRVGAWTEGVTAPVFNSGFRDALVEENILMVSAGHDHCNDYCSLTSEGEDEENKTPAMWMCYAGGAGFGGYAGYGGYVRRLRLFEVDMNEARIKTWKRLEYGDTAARIDEQIIVDGGKAKGKAPDAPPPPAEAEAPAPAQA</sequence>
<dbReference type="GO" id="GO:0005737">
    <property type="term" value="C:cytoplasm"/>
    <property type="evidence" value="ECO:0007669"/>
    <property type="project" value="TreeGrafter"/>
</dbReference>
<dbReference type="Proteomes" id="UP000722485">
    <property type="component" value="Unassembled WGS sequence"/>
</dbReference>
<gene>
    <name evidence="3" type="ORF">G7Z17_g7190</name>
</gene>
<proteinExistence type="predicted"/>
<dbReference type="Pfam" id="PF00149">
    <property type="entry name" value="Metallophos"/>
    <property type="match status" value="1"/>
</dbReference>
<organism evidence="3 4">
    <name type="scientific">Cylindrodendrum hubeiense</name>
    <dbReference type="NCBI Taxonomy" id="595255"/>
    <lineage>
        <taxon>Eukaryota</taxon>
        <taxon>Fungi</taxon>
        <taxon>Dikarya</taxon>
        <taxon>Ascomycota</taxon>
        <taxon>Pezizomycotina</taxon>
        <taxon>Sordariomycetes</taxon>
        <taxon>Hypocreomycetidae</taxon>
        <taxon>Hypocreales</taxon>
        <taxon>Nectriaceae</taxon>
        <taxon>Cylindrodendrum</taxon>
    </lineage>
</organism>